<evidence type="ECO:0000313" key="3">
    <source>
        <dbReference type="Proteomes" id="UP000041254"/>
    </source>
</evidence>
<organism evidence="2 3">
    <name type="scientific">Vitrella brassicaformis (strain CCMP3155)</name>
    <dbReference type="NCBI Taxonomy" id="1169540"/>
    <lineage>
        <taxon>Eukaryota</taxon>
        <taxon>Sar</taxon>
        <taxon>Alveolata</taxon>
        <taxon>Colpodellida</taxon>
        <taxon>Vitrellaceae</taxon>
        <taxon>Vitrella</taxon>
    </lineage>
</organism>
<evidence type="ECO:0000256" key="1">
    <source>
        <dbReference type="SAM" id="MobiDB-lite"/>
    </source>
</evidence>
<name>A0A0G4FMG5_VITBC</name>
<gene>
    <name evidence="2" type="ORF">Vbra_21478</name>
</gene>
<keyword evidence="3" id="KW-1185">Reference proteome</keyword>
<feature type="compositionally biased region" description="Basic and acidic residues" evidence="1">
    <location>
        <begin position="111"/>
        <end position="120"/>
    </location>
</feature>
<proteinExistence type="predicted"/>
<dbReference type="AlphaFoldDB" id="A0A0G4FMG5"/>
<dbReference type="VEuPathDB" id="CryptoDB:Vbra_21478"/>
<dbReference type="EMBL" id="CDMY01000457">
    <property type="protein sequence ID" value="CEM14760.1"/>
    <property type="molecule type" value="Genomic_DNA"/>
</dbReference>
<feature type="compositionally biased region" description="Basic and acidic residues" evidence="1">
    <location>
        <begin position="27"/>
        <end position="36"/>
    </location>
</feature>
<protein>
    <submittedName>
        <fullName evidence="2">Uncharacterized protein</fullName>
    </submittedName>
</protein>
<evidence type="ECO:0000313" key="2">
    <source>
        <dbReference type="EMBL" id="CEM14760.1"/>
    </source>
</evidence>
<reference evidence="2 3" key="1">
    <citation type="submission" date="2014-11" db="EMBL/GenBank/DDBJ databases">
        <authorList>
            <person name="Zhu J."/>
            <person name="Qi W."/>
            <person name="Song R."/>
        </authorList>
    </citation>
    <scope>NUCLEOTIDE SEQUENCE [LARGE SCALE GENOMIC DNA]</scope>
</reference>
<dbReference type="InParanoid" id="A0A0G4FMG5"/>
<feature type="region of interest" description="Disordered" evidence="1">
    <location>
        <begin position="13"/>
        <end position="62"/>
    </location>
</feature>
<accession>A0A0G4FMG5</accession>
<dbReference type="Proteomes" id="UP000041254">
    <property type="component" value="Unassembled WGS sequence"/>
</dbReference>
<sequence>MTIPACCPHVWRDESGRLHEPPGAGRRRQEERDRHGRGANLKSKAPSKTTGEEGTGGLVPADRQRIKARRVRAMEGWKRLALGIKLKMMGEGGSACTHKSRALFFFPSLKSNERHQDRNPHKPRTAQRGHPRDDAIVFPAAAAAAAKGQASSRDGMLRDDLPVNAKKRGRDGEQVARKREAGKVPRLPYGVKPGVGKEREFLAILDMDNTLVPTQWLTRTRGVGTVGVGERVVMDSQLQQCETAAIRLIEKLVYEMDAEVIVATGARSGLRIVAYILYLLAYFPRDSAHSIEKPNANYNVYLNQGDAAAAYPWTVAMV</sequence>
<feature type="region of interest" description="Disordered" evidence="1">
    <location>
        <begin position="109"/>
        <end position="131"/>
    </location>
</feature>